<protein>
    <submittedName>
        <fullName evidence="2">Uncharacterized protein</fullName>
    </submittedName>
</protein>
<accession>A0A915KD64</accession>
<organism evidence="1 2">
    <name type="scientific">Romanomermis culicivorax</name>
    <name type="common">Nematode worm</name>
    <dbReference type="NCBI Taxonomy" id="13658"/>
    <lineage>
        <taxon>Eukaryota</taxon>
        <taxon>Metazoa</taxon>
        <taxon>Ecdysozoa</taxon>
        <taxon>Nematoda</taxon>
        <taxon>Enoplea</taxon>
        <taxon>Dorylaimia</taxon>
        <taxon>Mermithida</taxon>
        <taxon>Mermithoidea</taxon>
        <taxon>Mermithidae</taxon>
        <taxon>Romanomermis</taxon>
    </lineage>
</organism>
<evidence type="ECO:0000313" key="1">
    <source>
        <dbReference type="Proteomes" id="UP000887565"/>
    </source>
</evidence>
<sequence>MHGEEKRTKKSLEGQSTLLSRQDWLLNSSIEIFQKVADCEELDPKECCSDSFCSVLELKTQNSGASCRNEEGEFSPLNTSLQLVGPLTGICS</sequence>
<proteinExistence type="predicted"/>
<keyword evidence="1" id="KW-1185">Reference proteome</keyword>
<reference evidence="2" key="1">
    <citation type="submission" date="2022-11" db="UniProtKB">
        <authorList>
            <consortium name="WormBaseParasite"/>
        </authorList>
    </citation>
    <scope>IDENTIFICATION</scope>
</reference>
<name>A0A915KD64_ROMCU</name>
<dbReference type="WBParaSite" id="nRc.2.0.1.t36652-RA">
    <property type="protein sequence ID" value="nRc.2.0.1.t36652-RA"/>
    <property type="gene ID" value="nRc.2.0.1.g36652"/>
</dbReference>
<evidence type="ECO:0000313" key="2">
    <source>
        <dbReference type="WBParaSite" id="nRc.2.0.1.t36652-RA"/>
    </source>
</evidence>
<dbReference type="Proteomes" id="UP000887565">
    <property type="component" value="Unplaced"/>
</dbReference>
<dbReference type="AlphaFoldDB" id="A0A915KD64"/>